<proteinExistence type="predicted"/>
<accession>A0A850NQJ9</accession>
<gene>
    <name evidence="3" type="ORF">HUK83_03980</name>
</gene>
<dbReference type="InterPro" id="IPR052894">
    <property type="entry name" value="AsmA-related"/>
</dbReference>
<name>A0A850NQJ9_9PROT</name>
<dbReference type="InterPro" id="IPR007844">
    <property type="entry name" value="AsmA"/>
</dbReference>
<dbReference type="PANTHER" id="PTHR30441:SF9">
    <property type="entry name" value="ASMA FAMILY PROTEIN YHJG"/>
    <property type="match status" value="1"/>
</dbReference>
<dbReference type="Pfam" id="PF05170">
    <property type="entry name" value="AsmA"/>
    <property type="match status" value="1"/>
</dbReference>
<organism evidence="3 4">
    <name type="scientific">Endobacter medicaginis</name>
    <dbReference type="NCBI Taxonomy" id="1181271"/>
    <lineage>
        <taxon>Bacteria</taxon>
        <taxon>Pseudomonadati</taxon>
        <taxon>Pseudomonadota</taxon>
        <taxon>Alphaproteobacteria</taxon>
        <taxon>Acetobacterales</taxon>
        <taxon>Acetobacteraceae</taxon>
        <taxon>Endobacter</taxon>
    </lineage>
</organism>
<dbReference type="Proteomes" id="UP000565205">
    <property type="component" value="Unassembled WGS sequence"/>
</dbReference>
<comment type="caution">
    <text evidence="3">The sequence shown here is derived from an EMBL/GenBank/DDBJ whole genome shotgun (WGS) entry which is preliminary data.</text>
</comment>
<evidence type="ECO:0000259" key="2">
    <source>
        <dbReference type="Pfam" id="PF05170"/>
    </source>
</evidence>
<dbReference type="AlphaFoldDB" id="A0A850NQJ9"/>
<evidence type="ECO:0000256" key="1">
    <source>
        <dbReference type="SAM" id="MobiDB-lite"/>
    </source>
</evidence>
<dbReference type="EMBL" id="JABXXQ010000041">
    <property type="protein sequence ID" value="NVN29495.1"/>
    <property type="molecule type" value="Genomic_DNA"/>
</dbReference>
<dbReference type="GO" id="GO:0090313">
    <property type="term" value="P:regulation of protein targeting to membrane"/>
    <property type="evidence" value="ECO:0007669"/>
    <property type="project" value="TreeGrafter"/>
</dbReference>
<feature type="domain" description="AsmA" evidence="2">
    <location>
        <begin position="4"/>
        <end position="521"/>
    </location>
</feature>
<evidence type="ECO:0000313" key="4">
    <source>
        <dbReference type="Proteomes" id="UP000565205"/>
    </source>
</evidence>
<reference evidence="3 4" key="1">
    <citation type="submission" date="2020-06" db="EMBL/GenBank/DDBJ databases">
        <title>Description of novel acetic acid bacteria.</title>
        <authorList>
            <person name="Sombolestani A."/>
        </authorList>
    </citation>
    <scope>NUCLEOTIDE SEQUENCE [LARGE SCALE GENOMIC DNA]</scope>
    <source>
        <strain evidence="3 4">LMG 26838</strain>
    </source>
</reference>
<dbReference type="PANTHER" id="PTHR30441">
    <property type="entry name" value="DUF748 DOMAIN-CONTAINING PROTEIN"/>
    <property type="match status" value="1"/>
</dbReference>
<protein>
    <submittedName>
        <fullName evidence="3">AsmA family protein</fullName>
    </submittedName>
</protein>
<sequence>MTGAIVLLLVVLALLFRWDWLIPLIDARASAALGRKVSIAHLHGHLGRTTTFVADDVEIANPDGFDADPPLAKIEHLTVSLLPLAWLHGQGIVIPEIALDHPEFAARGKADGSNNWGFPGLAKKPGAPASSSPPPKIGALRIDDGTGSVIAPKFKANIKAKFHTVHEDDPHAARLLLDADGTYAKQPISVRFSGGSLLSLQDHDNPYPLDLKIANGPTHASLDGTVDDPMAFAGAKLKLAFSGPDMALLLPLTGIAIPHTPAYSVTGNLDYRKSHIVFDDMHGRVGHSDLNGRISVDPHGKVPDLDADLNSKNVDLTDLAGFIGGDPGGGAKVPHKNKGVLPDQTFNVPAIRSLNAHVAYRGAHIEGYSMPLDSIVAVLDLHDGRIRLDPLNFAVGKGQIQSRFDLQPRGHEFATTARIAFQKVDISRLMRATHMFNGDGHLGGQADLTTTGNSVATMLGNGNGGITLIVDGHGDISALLHDIAGLEIGPAILSALGVPERADLRCFIADMPLRDGILSTKTFLLQSSEARTIGQGTINLKAQTIDYSLTTRSSHFTVGSLPGPVNITGPLDGPSIRPGAEIVGRAAAATGLGIVLPPLALLPMVQFGVGEGACTEALQETKQAPAAKPIPAGRHHRHG</sequence>
<feature type="region of interest" description="Disordered" evidence="1">
    <location>
        <begin position="116"/>
        <end position="136"/>
    </location>
</feature>
<evidence type="ECO:0000313" key="3">
    <source>
        <dbReference type="EMBL" id="NVN29495.1"/>
    </source>
</evidence>
<dbReference type="GO" id="GO:0005886">
    <property type="term" value="C:plasma membrane"/>
    <property type="evidence" value="ECO:0007669"/>
    <property type="project" value="TreeGrafter"/>
</dbReference>